<keyword evidence="2" id="KW-1185">Reference proteome</keyword>
<evidence type="ECO:0000313" key="1">
    <source>
        <dbReference type="EMBL" id="KAL2612140.1"/>
    </source>
</evidence>
<name>A0ABD1XT58_9MARC</name>
<gene>
    <name evidence="1" type="ORF">R1flu_023832</name>
</gene>
<dbReference type="EMBL" id="JBHFFA010000007">
    <property type="protein sequence ID" value="KAL2612140.1"/>
    <property type="molecule type" value="Genomic_DNA"/>
</dbReference>
<protein>
    <submittedName>
        <fullName evidence="1">Uncharacterized protein</fullName>
    </submittedName>
</protein>
<proteinExistence type="predicted"/>
<dbReference type="Proteomes" id="UP001605036">
    <property type="component" value="Unassembled WGS sequence"/>
</dbReference>
<dbReference type="AlphaFoldDB" id="A0ABD1XT58"/>
<accession>A0ABD1XT58</accession>
<organism evidence="1 2">
    <name type="scientific">Riccia fluitans</name>
    <dbReference type="NCBI Taxonomy" id="41844"/>
    <lineage>
        <taxon>Eukaryota</taxon>
        <taxon>Viridiplantae</taxon>
        <taxon>Streptophyta</taxon>
        <taxon>Embryophyta</taxon>
        <taxon>Marchantiophyta</taxon>
        <taxon>Marchantiopsida</taxon>
        <taxon>Marchantiidae</taxon>
        <taxon>Marchantiales</taxon>
        <taxon>Ricciaceae</taxon>
        <taxon>Riccia</taxon>
    </lineage>
</organism>
<sequence>MVSLRGSPAYRWISRWGRILEDEEKRLTVSRHKEWARTVDRKIGIRRCKPPARREGLLDTRHSLAGLVLEDYSQHPSRILVGCRENMGSKEFV</sequence>
<reference evidence="1 2" key="1">
    <citation type="submission" date="2024-09" db="EMBL/GenBank/DDBJ databases">
        <title>Chromosome-scale assembly of Riccia fluitans.</title>
        <authorList>
            <person name="Paukszto L."/>
            <person name="Sawicki J."/>
            <person name="Karawczyk K."/>
            <person name="Piernik-Szablinska J."/>
            <person name="Szczecinska M."/>
            <person name="Mazdziarz M."/>
        </authorList>
    </citation>
    <scope>NUCLEOTIDE SEQUENCE [LARGE SCALE GENOMIC DNA]</scope>
    <source>
        <strain evidence="1">Rf_01</strain>
        <tissue evidence="1">Aerial parts of the thallus</tissue>
    </source>
</reference>
<comment type="caution">
    <text evidence="1">The sequence shown here is derived from an EMBL/GenBank/DDBJ whole genome shotgun (WGS) entry which is preliminary data.</text>
</comment>
<evidence type="ECO:0000313" key="2">
    <source>
        <dbReference type="Proteomes" id="UP001605036"/>
    </source>
</evidence>